<dbReference type="GO" id="GO:0000978">
    <property type="term" value="F:RNA polymerase II cis-regulatory region sequence-specific DNA binding"/>
    <property type="evidence" value="ECO:0007669"/>
    <property type="project" value="TreeGrafter"/>
</dbReference>
<organism evidence="8 9">
    <name type="scientific">Ceratopteris richardii</name>
    <name type="common">Triangle waterfern</name>
    <dbReference type="NCBI Taxonomy" id="49495"/>
    <lineage>
        <taxon>Eukaryota</taxon>
        <taxon>Viridiplantae</taxon>
        <taxon>Streptophyta</taxon>
        <taxon>Embryophyta</taxon>
        <taxon>Tracheophyta</taxon>
        <taxon>Polypodiopsida</taxon>
        <taxon>Polypodiidae</taxon>
        <taxon>Polypodiales</taxon>
        <taxon>Pteridineae</taxon>
        <taxon>Pteridaceae</taxon>
        <taxon>Parkerioideae</taxon>
        <taxon>Ceratopteris</taxon>
    </lineage>
</organism>
<protein>
    <recommendedName>
        <fullName evidence="7">BHLH domain-containing protein</fullName>
    </recommendedName>
</protein>
<reference evidence="8" key="1">
    <citation type="submission" date="2021-08" db="EMBL/GenBank/DDBJ databases">
        <title>WGS assembly of Ceratopteris richardii.</title>
        <authorList>
            <person name="Marchant D.B."/>
            <person name="Chen G."/>
            <person name="Jenkins J."/>
            <person name="Shu S."/>
            <person name="Leebens-Mack J."/>
            <person name="Grimwood J."/>
            <person name="Schmutz J."/>
            <person name="Soltis P."/>
            <person name="Soltis D."/>
            <person name="Chen Z.-H."/>
        </authorList>
    </citation>
    <scope>NUCLEOTIDE SEQUENCE</scope>
    <source>
        <strain evidence="8">Whitten #5841</strain>
        <tissue evidence="8">Leaf</tissue>
    </source>
</reference>
<dbReference type="InterPro" id="IPR045843">
    <property type="entry name" value="IND-like"/>
</dbReference>
<dbReference type="SMART" id="SM00353">
    <property type="entry name" value="HLH"/>
    <property type="match status" value="1"/>
</dbReference>
<dbReference type="PROSITE" id="PS50888">
    <property type="entry name" value="BHLH"/>
    <property type="match status" value="1"/>
</dbReference>
<dbReference type="Proteomes" id="UP000825935">
    <property type="component" value="Chromosome 19"/>
</dbReference>
<sequence>MDDIFEQMLSSSPWVDAVGNAMVDTMGSSHNFPKMMPSAAPLITGIDNQGLHAGHEHPDALFDTHQDHLQLRGVSRRPSEANNMVGLPQRQSAQSFSLMGGHWQDNYAGFGAGQPSPVSHGRLYSPHPARAVQSEDLHPSKRIRGDDDTIMSSNGQPQATGDQTQNSGTNGPLRPRVRARRGQATDPHSIAERNRRERISERMKALQELVPDSNKTDKASMLDEIINYVKFLQMQVKCLSMCRLGGAGVAAAPLLADIPAEGAANFISMNFAQVNGAAAATSQDGIAFAERQVARLMDEDMSAAMQYLQSKGLCLMPISLATAISSSGVRHHEQVGASGKNIAVNGDEKLPLETQILAAATGAAAFSKSDVDMKGMSMKSLSEDMPSDKLMKEEDEG</sequence>
<evidence type="ECO:0000259" key="7">
    <source>
        <dbReference type="PROSITE" id="PS50888"/>
    </source>
</evidence>
<comment type="subcellular location">
    <subcellularLocation>
        <location evidence="1">Nucleus</location>
    </subcellularLocation>
</comment>
<feature type="compositionally biased region" description="Basic and acidic residues" evidence="6">
    <location>
        <begin position="133"/>
        <end position="147"/>
    </location>
</feature>
<gene>
    <name evidence="8" type="ORF">KP509_19G069900</name>
</gene>
<dbReference type="PANTHER" id="PTHR16223:SF268">
    <property type="entry name" value="SPERMATOGENESIS- AND OOGENESIS-SPECIFIC BASIC HELIX-LOOP-HELIX-CONTAINING PROTEIN 2"/>
    <property type="match status" value="1"/>
</dbReference>
<evidence type="ECO:0000256" key="2">
    <source>
        <dbReference type="ARBA" id="ARBA00023015"/>
    </source>
</evidence>
<evidence type="ECO:0000256" key="4">
    <source>
        <dbReference type="ARBA" id="ARBA00023163"/>
    </source>
</evidence>
<dbReference type="EMBL" id="CM035424">
    <property type="protein sequence ID" value="KAH7352921.1"/>
    <property type="molecule type" value="Genomic_DNA"/>
</dbReference>
<dbReference type="OrthoDB" id="759159at2759"/>
<dbReference type="GO" id="GO:0005634">
    <property type="term" value="C:nucleus"/>
    <property type="evidence" value="ECO:0007669"/>
    <property type="project" value="UniProtKB-SubCell"/>
</dbReference>
<feature type="compositionally biased region" description="Polar residues" evidence="6">
    <location>
        <begin position="150"/>
        <end position="170"/>
    </location>
</feature>
<evidence type="ECO:0000256" key="3">
    <source>
        <dbReference type="ARBA" id="ARBA00023125"/>
    </source>
</evidence>
<proteinExistence type="predicted"/>
<dbReference type="GO" id="GO:0046983">
    <property type="term" value="F:protein dimerization activity"/>
    <property type="evidence" value="ECO:0007669"/>
    <property type="project" value="InterPro"/>
</dbReference>
<evidence type="ECO:0000256" key="6">
    <source>
        <dbReference type="SAM" id="MobiDB-lite"/>
    </source>
</evidence>
<feature type="region of interest" description="Disordered" evidence="6">
    <location>
        <begin position="108"/>
        <end position="196"/>
    </location>
</feature>
<comment type="caution">
    <text evidence="8">The sequence shown here is derived from an EMBL/GenBank/DDBJ whole genome shotgun (WGS) entry which is preliminary data.</text>
</comment>
<name>A0A8T2SN11_CERRI</name>
<evidence type="ECO:0000313" key="9">
    <source>
        <dbReference type="Proteomes" id="UP000825935"/>
    </source>
</evidence>
<feature type="region of interest" description="Disordered" evidence="6">
    <location>
        <begin position="377"/>
        <end position="397"/>
    </location>
</feature>
<dbReference type="PANTHER" id="PTHR16223">
    <property type="entry name" value="TRANSCRIPTION FACTOR BHLH83-RELATED"/>
    <property type="match status" value="1"/>
</dbReference>
<accession>A0A8T2SN11</accession>
<feature type="compositionally biased region" description="Basic and acidic residues" evidence="6">
    <location>
        <begin position="386"/>
        <end position="397"/>
    </location>
</feature>
<dbReference type="SUPFAM" id="SSF47459">
    <property type="entry name" value="HLH, helix-loop-helix DNA-binding domain"/>
    <property type="match status" value="1"/>
</dbReference>
<keyword evidence="3" id="KW-0238">DNA-binding</keyword>
<dbReference type="GO" id="GO:0080147">
    <property type="term" value="P:root hair cell development"/>
    <property type="evidence" value="ECO:0007669"/>
    <property type="project" value="UniProtKB-ARBA"/>
</dbReference>
<evidence type="ECO:0000256" key="5">
    <source>
        <dbReference type="ARBA" id="ARBA00023242"/>
    </source>
</evidence>
<keyword evidence="4" id="KW-0804">Transcription</keyword>
<keyword evidence="9" id="KW-1185">Reference proteome</keyword>
<keyword evidence="2" id="KW-0805">Transcription regulation</keyword>
<dbReference type="FunFam" id="4.10.280.10:FF:000017">
    <property type="entry name" value="Transcription factor bHLH66"/>
    <property type="match status" value="1"/>
</dbReference>
<dbReference type="AlphaFoldDB" id="A0A8T2SN11"/>
<dbReference type="Pfam" id="PF00010">
    <property type="entry name" value="HLH"/>
    <property type="match status" value="1"/>
</dbReference>
<dbReference type="InterPro" id="IPR036638">
    <property type="entry name" value="HLH_DNA-bd_sf"/>
</dbReference>
<dbReference type="InterPro" id="IPR011598">
    <property type="entry name" value="bHLH_dom"/>
</dbReference>
<keyword evidence="5" id="KW-0539">Nucleus</keyword>
<feature type="domain" description="BHLH" evidence="7">
    <location>
        <begin position="183"/>
        <end position="232"/>
    </location>
</feature>
<dbReference type="Gene3D" id="4.10.280.10">
    <property type="entry name" value="Helix-loop-helix DNA-binding domain"/>
    <property type="match status" value="1"/>
</dbReference>
<evidence type="ECO:0000313" key="8">
    <source>
        <dbReference type="EMBL" id="KAH7352921.1"/>
    </source>
</evidence>
<dbReference type="GO" id="GO:0000981">
    <property type="term" value="F:DNA-binding transcription factor activity, RNA polymerase II-specific"/>
    <property type="evidence" value="ECO:0007669"/>
    <property type="project" value="TreeGrafter"/>
</dbReference>
<evidence type="ECO:0000256" key="1">
    <source>
        <dbReference type="ARBA" id="ARBA00004123"/>
    </source>
</evidence>